<reference evidence="1 2" key="1">
    <citation type="journal article" date="2016" name="Nat. Commun.">
        <title>Thousands of microbial genomes shed light on interconnected biogeochemical processes in an aquifer system.</title>
        <authorList>
            <person name="Anantharaman K."/>
            <person name="Brown C.T."/>
            <person name="Hug L.A."/>
            <person name="Sharon I."/>
            <person name="Castelle C.J."/>
            <person name="Probst A.J."/>
            <person name="Thomas B.C."/>
            <person name="Singh A."/>
            <person name="Wilkins M.J."/>
            <person name="Karaoz U."/>
            <person name="Brodie E.L."/>
            <person name="Williams K.H."/>
            <person name="Hubbard S.S."/>
            <person name="Banfield J.F."/>
        </authorList>
    </citation>
    <scope>NUCLEOTIDE SEQUENCE [LARGE SCALE GENOMIC DNA]</scope>
</reference>
<sequence>MEEKSIRVNEPVILDKEETEEERLNRERFEKGQFRLKMITELRPQKVAELRAEFFDRKVPEEYASIISAFPGFVASNGSSPLGGEYGLFYGKEENGDLLREKIKGATVMDLGCGQWDTSRKAITYFNPARYIGVDKEKYGMKRFGDRYPISIFIKEKNIE</sequence>
<comment type="caution">
    <text evidence="1">The sequence shown here is derived from an EMBL/GenBank/DDBJ whole genome shotgun (WGS) entry which is preliminary data.</text>
</comment>
<accession>A0A1G2BE45</accession>
<organism evidence="1 2">
    <name type="scientific">Candidatus Kerfeldbacteria bacterium RIFOXYB2_FULL_38_14</name>
    <dbReference type="NCBI Taxonomy" id="1798547"/>
    <lineage>
        <taxon>Bacteria</taxon>
        <taxon>Candidatus Kerfeldiibacteriota</taxon>
    </lineage>
</organism>
<name>A0A1G2BE45_9BACT</name>
<dbReference type="Proteomes" id="UP000176420">
    <property type="component" value="Unassembled WGS sequence"/>
</dbReference>
<dbReference type="EMBL" id="MHKI01000019">
    <property type="protein sequence ID" value="OGY86467.1"/>
    <property type="molecule type" value="Genomic_DNA"/>
</dbReference>
<protein>
    <submittedName>
        <fullName evidence="1">Uncharacterized protein</fullName>
    </submittedName>
</protein>
<evidence type="ECO:0000313" key="1">
    <source>
        <dbReference type="EMBL" id="OGY86467.1"/>
    </source>
</evidence>
<evidence type="ECO:0000313" key="2">
    <source>
        <dbReference type="Proteomes" id="UP000176420"/>
    </source>
</evidence>
<proteinExistence type="predicted"/>
<dbReference type="AlphaFoldDB" id="A0A1G2BE45"/>
<gene>
    <name evidence="1" type="ORF">A2319_03125</name>
</gene>